<dbReference type="PROSITE" id="PS00543">
    <property type="entry name" value="HLYD_FAMILY"/>
    <property type="match status" value="1"/>
</dbReference>
<keyword evidence="10" id="KW-0175">Coiled coil</keyword>
<dbReference type="InterPro" id="IPR050739">
    <property type="entry name" value="MFP"/>
</dbReference>
<organism evidence="13 14">
    <name type="scientific">Catenovulum agarivorans DS-2</name>
    <dbReference type="NCBI Taxonomy" id="1328313"/>
    <lineage>
        <taxon>Bacteria</taxon>
        <taxon>Pseudomonadati</taxon>
        <taxon>Pseudomonadota</taxon>
        <taxon>Gammaproteobacteria</taxon>
        <taxon>Alteromonadales</taxon>
        <taxon>Alteromonadaceae</taxon>
        <taxon>Catenovulum</taxon>
    </lineage>
</organism>
<comment type="caution">
    <text evidence="13">The sequence shown here is derived from an EMBL/GenBank/DDBJ whole genome shotgun (WGS) entry which is preliminary data.</text>
</comment>
<sequence>MNNTIKENEINYINDINAALLLSSPKRTRQALYLICGFLASLLLWAAFAKVDEVTVGAGKVIPSQQVQVIQNLEGGILKEVFVKEGDIVNPGDKLLSIDETRFLSEFREQQAHAYGLRAEITRLRSELDSLEAVGSQFNIEPVELKFANEKAYPELINRQKALYAERMRNLANQVKILDQQVMQKQQQLTELASKIEHAQRSYQLVSKELDLTRPLANSGVVSEVELIKLERAANDVKGELSSLRLLRPKIKAEVEEMENKRTEVVLKFRSEVQKELAKAENELTPLDEALVSSQDRLTRTNVFSPVRGTIKTININTVGGVIQPGMDLIEIVPLADSLLVEAKILPKDIAFLRPGLPAVIKLTAYDFTIYGGLKGTVEHISADTIQDEKENSFYLIRVRTEDSYLDKNNNPLPIIPGMTASVDVLTGKKTVLDYLLKPIVRAKQNAMRER</sequence>
<dbReference type="GO" id="GO:0005886">
    <property type="term" value="C:plasma membrane"/>
    <property type="evidence" value="ECO:0007669"/>
    <property type="project" value="UniProtKB-SubCell"/>
</dbReference>
<dbReference type="NCBIfam" id="TIGR01843">
    <property type="entry name" value="type_I_hlyD"/>
    <property type="match status" value="1"/>
</dbReference>
<evidence type="ECO:0000256" key="9">
    <source>
        <dbReference type="RuleBase" id="RU365093"/>
    </source>
</evidence>
<dbReference type="PANTHER" id="PTHR30386:SF26">
    <property type="entry name" value="TRANSPORT PROTEIN COMB"/>
    <property type="match status" value="1"/>
</dbReference>
<evidence type="ECO:0000256" key="7">
    <source>
        <dbReference type="ARBA" id="ARBA00022989"/>
    </source>
</evidence>
<dbReference type="Pfam" id="PF25994">
    <property type="entry name" value="HH_AprE"/>
    <property type="match status" value="1"/>
</dbReference>
<evidence type="ECO:0000313" key="14">
    <source>
        <dbReference type="Proteomes" id="UP000019276"/>
    </source>
</evidence>
<feature type="domain" description="AprE-like beta-barrel" evidence="12">
    <location>
        <begin position="339"/>
        <end position="428"/>
    </location>
</feature>
<dbReference type="PANTHER" id="PTHR30386">
    <property type="entry name" value="MEMBRANE FUSION SUBUNIT OF EMRAB-TOLC MULTIDRUG EFFLUX PUMP"/>
    <property type="match status" value="1"/>
</dbReference>
<dbReference type="AlphaFoldDB" id="W7QBL8"/>
<dbReference type="GO" id="GO:0009306">
    <property type="term" value="P:protein secretion"/>
    <property type="evidence" value="ECO:0007669"/>
    <property type="project" value="InterPro"/>
</dbReference>
<comment type="subcellular location">
    <subcellularLocation>
        <location evidence="1 9">Cell inner membrane</location>
        <topology evidence="1 9">Single-pass membrane protein</topology>
    </subcellularLocation>
</comment>
<evidence type="ECO:0000259" key="11">
    <source>
        <dbReference type="Pfam" id="PF25994"/>
    </source>
</evidence>
<keyword evidence="3 9" id="KW-0813">Transport</keyword>
<keyword evidence="4 9" id="KW-1003">Cell membrane</keyword>
<keyword evidence="5 9" id="KW-0997">Cell inner membrane</keyword>
<gene>
    <name evidence="13" type="ORF">DS2_12609</name>
</gene>
<name>W7QBL8_9ALTE</name>
<protein>
    <recommendedName>
        <fullName evidence="9">Membrane fusion protein (MFP) family protein</fullName>
    </recommendedName>
</protein>
<evidence type="ECO:0000259" key="12">
    <source>
        <dbReference type="Pfam" id="PF26002"/>
    </source>
</evidence>
<evidence type="ECO:0000256" key="2">
    <source>
        <dbReference type="ARBA" id="ARBA00009477"/>
    </source>
</evidence>
<dbReference type="InterPro" id="IPR058781">
    <property type="entry name" value="HH_AprE-like"/>
</dbReference>
<dbReference type="Gene3D" id="2.40.30.170">
    <property type="match status" value="1"/>
</dbReference>
<feature type="transmembrane region" description="Helical" evidence="9">
    <location>
        <begin position="31"/>
        <end position="48"/>
    </location>
</feature>
<keyword evidence="6 9" id="KW-0812">Transmembrane</keyword>
<reference evidence="13 14" key="1">
    <citation type="journal article" date="2014" name="Genome Announc.">
        <title>Draft Genome Sequence of the Agar-Degrading Bacterium Catenovulum sp. Strain DS-2, Isolated from Intestines of Haliotis diversicolor.</title>
        <authorList>
            <person name="Shan D."/>
            <person name="Li X."/>
            <person name="Gu Z."/>
            <person name="Wei G."/>
            <person name="Gao Z."/>
            <person name="Shao Z."/>
        </authorList>
    </citation>
    <scope>NUCLEOTIDE SEQUENCE [LARGE SCALE GENOMIC DNA]</scope>
    <source>
        <strain evidence="13 14">DS-2</strain>
    </source>
</reference>
<dbReference type="InterPro" id="IPR006144">
    <property type="entry name" value="Secretion_HlyD_CS"/>
</dbReference>
<dbReference type="PATRIC" id="fig|1328313.3.peg.2571"/>
<feature type="domain" description="AprE-like long alpha-helical hairpin" evidence="11">
    <location>
        <begin position="105"/>
        <end position="297"/>
    </location>
</feature>
<evidence type="ECO:0000256" key="10">
    <source>
        <dbReference type="SAM" id="Coils"/>
    </source>
</evidence>
<dbReference type="Proteomes" id="UP000019276">
    <property type="component" value="Unassembled WGS sequence"/>
</dbReference>
<dbReference type="STRING" id="1328313.DS2_12609"/>
<dbReference type="InterPro" id="IPR058982">
    <property type="entry name" value="Beta-barrel_AprE"/>
</dbReference>
<dbReference type="PRINTS" id="PR01490">
    <property type="entry name" value="RTXTOXIND"/>
</dbReference>
<evidence type="ECO:0000313" key="13">
    <source>
        <dbReference type="EMBL" id="EWH09376.1"/>
    </source>
</evidence>
<dbReference type="EMBL" id="ARZY01000024">
    <property type="protein sequence ID" value="EWH09376.1"/>
    <property type="molecule type" value="Genomic_DNA"/>
</dbReference>
<keyword evidence="8 9" id="KW-0472">Membrane</keyword>
<proteinExistence type="inferred from homology"/>
<accession>W7QBL8</accession>
<evidence type="ECO:0000256" key="6">
    <source>
        <dbReference type="ARBA" id="ARBA00022692"/>
    </source>
</evidence>
<comment type="similarity">
    <text evidence="2 9">Belongs to the membrane fusion protein (MFP) (TC 8.A.1) family.</text>
</comment>
<evidence type="ECO:0000256" key="3">
    <source>
        <dbReference type="ARBA" id="ARBA00022448"/>
    </source>
</evidence>
<dbReference type="InterPro" id="IPR010129">
    <property type="entry name" value="T1SS_HlyD"/>
</dbReference>
<evidence type="ECO:0000256" key="8">
    <source>
        <dbReference type="ARBA" id="ARBA00023136"/>
    </source>
</evidence>
<feature type="coiled-coil region" evidence="10">
    <location>
        <begin position="161"/>
        <end position="202"/>
    </location>
</feature>
<evidence type="ECO:0000256" key="1">
    <source>
        <dbReference type="ARBA" id="ARBA00004377"/>
    </source>
</evidence>
<keyword evidence="14" id="KW-1185">Reference proteome</keyword>
<dbReference type="SUPFAM" id="SSF111369">
    <property type="entry name" value="HlyD-like secretion proteins"/>
    <property type="match status" value="1"/>
</dbReference>
<evidence type="ECO:0000256" key="4">
    <source>
        <dbReference type="ARBA" id="ARBA00022475"/>
    </source>
</evidence>
<feature type="coiled-coil region" evidence="10">
    <location>
        <begin position="241"/>
        <end position="290"/>
    </location>
</feature>
<dbReference type="RefSeq" id="WP_035015177.1">
    <property type="nucleotide sequence ID" value="NZ_ARZY01000024.1"/>
</dbReference>
<dbReference type="Pfam" id="PF26002">
    <property type="entry name" value="Beta-barrel_AprE"/>
    <property type="match status" value="1"/>
</dbReference>
<dbReference type="eggNOG" id="COG0845">
    <property type="taxonomic scope" value="Bacteria"/>
</dbReference>
<keyword evidence="7 9" id="KW-1133">Transmembrane helix</keyword>
<dbReference type="OrthoDB" id="9775513at2"/>
<evidence type="ECO:0000256" key="5">
    <source>
        <dbReference type="ARBA" id="ARBA00022519"/>
    </source>
</evidence>